<feature type="transmembrane region" description="Helical" evidence="5">
    <location>
        <begin position="117"/>
        <end position="133"/>
    </location>
</feature>
<accession>A0ABM5UZ94</accession>
<dbReference type="InterPro" id="IPR007016">
    <property type="entry name" value="O-antigen_ligase-rel_domated"/>
</dbReference>
<reference evidence="8" key="1">
    <citation type="journal article" date="2015" name="Genome Announc.">
        <title>Complete Genome Sequence of Herbaspirillum hiltneri N3 (DSM 17495), Isolated from Surface-Sterilized Wheat Roots.</title>
        <authorList>
            <person name="Guizelini D."/>
            <person name="Saizaki P.M."/>
            <person name="Coimbra N.A."/>
            <person name="Weiss V.A."/>
            <person name="Faoro H."/>
            <person name="Sfeir M.Z."/>
            <person name="Baura V.A."/>
            <person name="Monteiro R.A."/>
            <person name="Chubatsu L.S."/>
            <person name="Souza E.M."/>
            <person name="Cruz L.M."/>
            <person name="Pedrosa F.O."/>
            <person name="Raittz R.T."/>
            <person name="Marchaukoski J.N."/>
            <person name="Steffens M.B."/>
        </authorList>
    </citation>
    <scope>NUCLEOTIDE SEQUENCE [LARGE SCALE GENOMIC DNA]</scope>
    <source>
        <strain evidence="8">N3</strain>
    </source>
</reference>
<organism evidence="7 8">
    <name type="scientific">Herbaspirillum hiltneri N3</name>
    <dbReference type="NCBI Taxonomy" id="1262470"/>
    <lineage>
        <taxon>Bacteria</taxon>
        <taxon>Pseudomonadati</taxon>
        <taxon>Pseudomonadota</taxon>
        <taxon>Betaproteobacteria</taxon>
        <taxon>Burkholderiales</taxon>
        <taxon>Oxalobacteraceae</taxon>
        <taxon>Herbaspirillum</taxon>
    </lineage>
</organism>
<evidence type="ECO:0000256" key="4">
    <source>
        <dbReference type="ARBA" id="ARBA00023136"/>
    </source>
</evidence>
<sequence length="422" mass="46931">MKYLKLPVAMLVTLFYALVLVVDRSAGVIYSLLLLLALAGIIGRARPEGKTFFLLAKEYWPLLAAMSAPLVAVLANQLATGHFAGRSYDSQSRLALFGLVFWVMLLVPLNYLKQVQWGLIVGACLAIVKIYTLTAGGETRYGTDFIPIIIFAELVLLLGVFSLFSIAWDKRHSWLLMGLKIVAAGAGVYAAYLSQSRGTWVTIFVFAILGSMVVRHIPRVYKIGAAIVFAVVVAGVFQHSSILKERLAVAEKDIQLYTTGTDRDTSLGIRFQLWHGSWILFKEHPLFGVGVEQYQGALQELAERKIISPFSASLPHSHNEILFMMARLGVLGLLAILAVYFVPLYYFIRDVRHADMEVRCVAGMGMALSLGFFTLGLVDVVFLWWECYPFYAISTAFCMTYVIKRKSFLAQQVLRTEPAAMA</sequence>
<feature type="transmembrane region" description="Helical" evidence="5">
    <location>
        <begin position="145"/>
        <end position="167"/>
    </location>
</feature>
<keyword evidence="2 5" id="KW-0812">Transmembrane</keyword>
<dbReference type="PANTHER" id="PTHR37422:SF23">
    <property type="entry name" value="TEICHURONIC ACID BIOSYNTHESIS PROTEIN TUAE"/>
    <property type="match status" value="1"/>
</dbReference>
<comment type="subcellular location">
    <subcellularLocation>
        <location evidence="1">Membrane</location>
        <topology evidence="1">Multi-pass membrane protein</topology>
    </subcellularLocation>
</comment>
<feature type="transmembrane region" description="Helical" evidence="5">
    <location>
        <begin position="28"/>
        <end position="47"/>
    </location>
</feature>
<feature type="transmembrane region" description="Helical" evidence="5">
    <location>
        <begin position="94"/>
        <end position="112"/>
    </location>
</feature>
<evidence type="ECO:0000259" key="6">
    <source>
        <dbReference type="Pfam" id="PF04932"/>
    </source>
</evidence>
<evidence type="ECO:0000256" key="1">
    <source>
        <dbReference type="ARBA" id="ARBA00004141"/>
    </source>
</evidence>
<feature type="transmembrane region" description="Helical" evidence="5">
    <location>
        <begin position="388"/>
        <end position="403"/>
    </location>
</feature>
<protein>
    <submittedName>
        <fullName evidence="7">Membrane protein</fullName>
    </submittedName>
</protein>
<evidence type="ECO:0000256" key="2">
    <source>
        <dbReference type="ARBA" id="ARBA00022692"/>
    </source>
</evidence>
<evidence type="ECO:0000256" key="5">
    <source>
        <dbReference type="SAM" id="Phobius"/>
    </source>
</evidence>
<feature type="transmembrane region" description="Helical" evidence="5">
    <location>
        <begin position="221"/>
        <end position="237"/>
    </location>
</feature>
<keyword evidence="3 5" id="KW-1133">Transmembrane helix</keyword>
<dbReference type="Pfam" id="PF04932">
    <property type="entry name" value="Wzy_C"/>
    <property type="match status" value="1"/>
</dbReference>
<dbReference type="RefSeq" id="WP_053196209.1">
    <property type="nucleotide sequence ID" value="NZ_CP011409.1"/>
</dbReference>
<feature type="transmembrane region" description="Helical" evidence="5">
    <location>
        <begin position="174"/>
        <end position="192"/>
    </location>
</feature>
<keyword evidence="8" id="KW-1185">Reference proteome</keyword>
<gene>
    <name evidence="7" type="ORF">F506_07380</name>
</gene>
<evidence type="ECO:0000256" key="3">
    <source>
        <dbReference type="ARBA" id="ARBA00022989"/>
    </source>
</evidence>
<keyword evidence="4 5" id="KW-0472">Membrane</keyword>
<feature type="transmembrane region" description="Helical" evidence="5">
    <location>
        <begin position="360"/>
        <end position="382"/>
    </location>
</feature>
<dbReference type="EMBL" id="CP011409">
    <property type="protein sequence ID" value="AKZ62524.1"/>
    <property type="molecule type" value="Genomic_DNA"/>
</dbReference>
<dbReference type="PANTHER" id="PTHR37422">
    <property type="entry name" value="TEICHURONIC ACID BIOSYNTHESIS PROTEIN TUAE"/>
    <property type="match status" value="1"/>
</dbReference>
<feature type="transmembrane region" description="Helical" evidence="5">
    <location>
        <begin position="198"/>
        <end position="214"/>
    </location>
</feature>
<evidence type="ECO:0000313" key="8">
    <source>
        <dbReference type="Proteomes" id="UP000063429"/>
    </source>
</evidence>
<name>A0ABM5UZ94_9BURK</name>
<feature type="domain" description="O-antigen ligase-related" evidence="6">
    <location>
        <begin position="186"/>
        <end position="336"/>
    </location>
</feature>
<proteinExistence type="predicted"/>
<dbReference type="Proteomes" id="UP000063429">
    <property type="component" value="Chromosome"/>
</dbReference>
<feature type="transmembrane region" description="Helical" evidence="5">
    <location>
        <begin position="321"/>
        <end position="348"/>
    </location>
</feature>
<feature type="transmembrane region" description="Helical" evidence="5">
    <location>
        <begin position="59"/>
        <end position="79"/>
    </location>
</feature>
<evidence type="ECO:0000313" key="7">
    <source>
        <dbReference type="EMBL" id="AKZ62524.1"/>
    </source>
</evidence>
<dbReference type="InterPro" id="IPR051533">
    <property type="entry name" value="WaaL-like"/>
</dbReference>